<evidence type="ECO:0000313" key="5">
    <source>
        <dbReference type="Proteomes" id="UP000604381"/>
    </source>
</evidence>
<evidence type="ECO:0000256" key="3">
    <source>
        <dbReference type="ARBA" id="ARBA00023027"/>
    </source>
</evidence>
<gene>
    <name evidence="4" type="primary">pdxA</name>
    <name evidence="4" type="ORF">ISN26_03370</name>
</gene>
<evidence type="ECO:0000256" key="1">
    <source>
        <dbReference type="ARBA" id="ARBA00022723"/>
    </source>
</evidence>
<keyword evidence="5" id="KW-1185">Reference proteome</keyword>
<dbReference type="PANTHER" id="PTHR30004">
    <property type="entry name" value="4-HYDROXYTHREONINE-4-PHOSPHATE DEHYDROGENASE"/>
    <property type="match status" value="1"/>
</dbReference>
<evidence type="ECO:0000256" key="2">
    <source>
        <dbReference type="ARBA" id="ARBA00023002"/>
    </source>
</evidence>
<keyword evidence="1" id="KW-0479">Metal-binding</keyword>
<protein>
    <submittedName>
        <fullName evidence="4">4-hydroxythreonine-4-phosphate dehydrogenase PdxA</fullName>
        <ecNumber evidence="4">1.1.1.262</ecNumber>
    </submittedName>
</protein>
<comment type="caution">
    <text evidence="4">The sequence shown here is derived from an EMBL/GenBank/DDBJ whole genome shotgun (WGS) entry which is preliminary data.</text>
</comment>
<proteinExistence type="predicted"/>
<keyword evidence="2 4" id="KW-0560">Oxidoreductase</keyword>
<dbReference type="PANTHER" id="PTHR30004:SF5">
    <property type="entry name" value="4-HYDROXYTHREONINE-4-PHOSPHATE DEHYDROGENASE"/>
    <property type="match status" value="1"/>
</dbReference>
<name>A0A930XWH9_9GAMM</name>
<organism evidence="4 5">
    <name type="scientific">Candidatus Amphirhobacter heronislandensis</name>
    <dbReference type="NCBI Taxonomy" id="1732024"/>
    <lineage>
        <taxon>Bacteria</taxon>
        <taxon>Pseudomonadati</taxon>
        <taxon>Pseudomonadota</taxon>
        <taxon>Gammaproteobacteria</taxon>
        <taxon>Candidatus Tethybacterales</taxon>
        <taxon>Candidatus Tethybacteraceae</taxon>
        <taxon>Candidatus Amphirhobacter</taxon>
    </lineage>
</organism>
<dbReference type="GO" id="GO:0046872">
    <property type="term" value="F:metal ion binding"/>
    <property type="evidence" value="ECO:0007669"/>
    <property type="project" value="UniProtKB-KW"/>
</dbReference>
<dbReference type="EMBL" id="JADHEI010000033">
    <property type="protein sequence ID" value="MBF2735112.1"/>
    <property type="molecule type" value="Genomic_DNA"/>
</dbReference>
<dbReference type="GO" id="GO:0051287">
    <property type="term" value="F:NAD binding"/>
    <property type="evidence" value="ECO:0007669"/>
    <property type="project" value="InterPro"/>
</dbReference>
<dbReference type="InterPro" id="IPR005255">
    <property type="entry name" value="PdxA_fam"/>
</dbReference>
<sequence length="318" mass="33954">MFAGTIGDPAGVGPLVWAKAARGRLPADVVLLGDRRALERWLPEPLPDWNPDRRRRLSLVDEPGFAGPKRPVPGRPDATHAPAVLKSLRRAGAMALAGQVDGVVTGPVAKDVLATHEPGFRGQTELLGQQARVEAPVMAMLSPRLRLVLATGHLPLAAVPKALTQARLEQVLRVSCHDLRCLLDLPKLRLRVCGLNPHAGENGLLGDEEIKVIKPVIARLRRARLPVDGPLPADTAFLPQNLGPADCVVAMYHDQALPVIKREDFAGAVNVTLGLPFIRASVGHGTAFAKARAGDADHAPLLAALTLAARMSRNLQSR</sequence>
<reference evidence="4" key="1">
    <citation type="submission" date="2020-10" db="EMBL/GenBank/DDBJ databases">
        <title>An improved Amphimedon queenslandica hologenome assembly reveals how three proteobacterial symbionts can extend the metabolic phenotypic of their marine sponge host.</title>
        <authorList>
            <person name="Degnan B."/>
            <person name="Degnan S."/>
            <person name="Xiang X."/>
        </authorList>
    </citation>
    <scope>NUCLEOTIDE SEQUENCE</scope>
    <source>
        <strain evidence="4">AqS2</strain>
    </source>
</reference>
<keyword evidence="3" id="KW-0520">NAD</keyword>
<dbReference type="Pfam" id="PF04166">
    <property type="entry name" value="PdxA"/>
    <property type="match status" value="1"/>
</dbReference>
<accession>A0A930XWH9</accession>
<evidence type="ECO:0000313" key="4">
    <source>
        <dbReference type="EMBL" id="MBF2735112.1"/>
    </source>
</evidence>
<dbReference type="NCBIfam" id="TIGR00557">
    <property type="entry name" value="pdxA"/>
    <property type="match status" value="1"/>
</dbReference>
<dbReference type="SUPFAM" id="SSF53659">
    <property type="entry name" value="Isocitrate/Isopropylmalate dehydrogenase-like"/>
    <property type="match status" value="1"/>
</dbReference>
<dbReference type="AlphaFoldDB" id="A0A930XWH9"/>
<dbReference type="Gene3D" id="3.40.718.10">
    <property type="entry name" value="Isopropylmalate Dehydrogenase"/>
    <property type="match status" value="1"/>
</dbReference>
<dbReference type="GO" id="GO:0050570">
    <property type="term" value="F:4-hydroxythreonine-4-phosphate dehydrogenase activity"/>
    <property type="evidence" value="ECO:0007669"/>
    <property type="project" value="UniProtKB-EC"/>
</dbReference>
<dbReference type="GO" id="GO:0008615">
    <property type="term" value="P:pyridoxine biosynthetic process"/>
    <property type="evidence" value="ECO:0007669"/>
    <property type="project" value="TreeGrafter"/>
</dbReference>
<dbReference type="Proteomes" id="UP000604381">
    <property type="component" value="Unassembled WGS sequence"/>
</dbReference>
<dbReference type="EC" id="1.1.1.262" evidence="4"/>
<dbReference type="GO" id="GO:0042823">
    <property type="term" value="P:pyridoxal phosphate biosynthetic process"/>
    <property type="evidence" value="ECO:0007669"/>
    <property type="project" value="TreeGrafter"/>
</dbReference>